<reference evidence="3 4" key="1">
    <citation type="submission" date="2022-10" db="EMBL/GenBank/DDBJ databases">
        <title>Erythrobacter sp. sf7 Genome sequencing.</title>
        <authorList>
            <person name="Park S."/>
        </authorList>
    </citation>
    <scope>NUCLEOTIDE SEQUENCE [LARGE SCALE GENOMIC DNA]</scope>
    <source>
        <strain evidence="4">sf7</strain>
    </source>
</reference>
<protein>
    <submittedName>
        <fullName evidence="3">GDYXXLXY domain-containing protein</fullName>
    </submittedName>
</protein>
<feature type="compositionally biased region" description="Basic and acidic residues" evidence="1">
    <location>
        <begin position="162"/>
        <end position="177"/>
    </location>
</feature>
<evidence type="ECO:0000256" key="1">
    <source>
        <dbReference type="SAM" id="MobiDB-lite"/>
    </source>
</evidence>
<keyword evidence="2" id="KW-0732">Signal</keyword>
<name>A0ABT5JSL7_9SPHN</name>
<evidence type="ECO:0000313" key="3">
    <source>
        <dbReference type="EMBL" id="MDC8755496.1"/>
    </source>
</evidence>
<gene>
    <name evidence="3" type="ORF">OIK40_12675</name>
</gene>
<organism evidence="3 4">
    <name type="scientific">Erythrobacter fulvus</name>
    <dbReference type="NCBI Taxonomy" id="2987523"/>
    <lineage>
        <taxon>Bacteria</taxon>
        <taxon>Pseudomonadati</taxon>
        <taxon>Pseudomonadota</taxon>
        <taxon>Alphaproteobacteria</taxon>
        <taxon>Sphingomonadales</taxon>
        <taxon>Erythrobacteraceae</taxon>
        <taxon>Erythrobacter/Porphyrobacter group</taxon>
        <taxon>Erythrobacter</taxon>
    </lineage>
</organism>
<accession>A0ABT5JSL7</accession>
<feature type="signal peptide" evidence="2">
    <location>
        <begin position="1"/>
        <end position="26"/>
    </location>
</feature>
<feature type="chain" id="PRO_5046390046" evidence="2">
    <location>
        <begin position="27"/>
        <end position="197"/>
    </location>
</feature>
<feature type="compositionally biased region" description="Pro residues" evidence="1">
    <location>
        <begin position="188"/>
        <end position="197"/>
    </location>
</feature>
<dbReference type="Proteomes" id="UP001216558">
    <property type="component" value="Unassembled WGS sequence"/>
</dbReference>
<comment type="caution">
    <text evidence="3">The sequence shown here is derived from an EMBL/GenBank/DDBJ whole genome shotgun (WGS) entry which is preliminary data.</text>
</comment>
<dbReference type="InterPro" id="IPR025833">
    <property type="entry name" value="GDYXXLXY"/>
</dbReference>
<feature type="region of interest" description="Disordered" evidence="1">
    <location>
        <begin position="161"/>
        <end position="197"/>
    </location>
</feature>
<evidence type="ECO:0000256" key="2">
    <source>
        <dbReference type="SAM" id="SignalP"/>
    </source>
</evidence>
<keyword evidence="4" id="KW-1185">Reference proteome</keyword>
<sequence length="197" mass="21732">MNRLLRLAAVLLPALGLAMLWGQSHNTYNQGTEWEVPVMGYDPRDMLRGHYVEFTYDWPLEGAVAESGLAFLCLSGEAPRLDSATPLESEADLAACAYPLSAEEDHVYGMTSLERGRLYLDQYKAAMIDAQLRDGDQRGIVTIRQRDDGSFTPVAIRFRPLTTEERAARDAPPEERPVPAIMIESSGNPPPSPQSGP</sequence>
<dbReference type="Pfam" id="PF14345">
    <property type="entry name" value="GDYXXLXY"/>
    <property type="match status" value="1"/>
</dbReference>
<proteinExistence type="predicted"/>
<dbReference type="RefSeq" id="WP_273678706.1">
    <property type="nucleotide sequence ID" value="NZ_JAQQXQ010000010.1"/>
</dbReference>
<evidence type="ECO:0000313" key="4">
    <source>
        <dbReference type="Proteomes" id="UP001216558"/>
    </source>
</evidence>
<dbReference type="EMBL" id="JAQQXQ010000010">
    <property type="protein sequence ID" value="MDC8755496.1"/>
    <property type="molecule type" value="Genomic_DNA"/>
</dbReference>